<dbReference type="PANTHER" id="PTHR47973">
    <property type="entry name" value="CYSTEINE-RICH RECEPTOR-LIKE PROTEIN KINASE 3"/>
    <property type="match status" value="1"/>
</dbReference>
<dbReference type="GO" id="GO:0016301">
    <property type="term" value="F:kinase activity"/>
    <property type="evidence" value="ECO:0007669"/>
    <property type="project" value="UniProtKB-KW"/>
</dbReference>
<evidence type="ECO:0000259" key="6">
    <source>
        <dbReference type="PROSITE" id="PS50011"/>
    </source>
</evidence>
<keyword evidence="3" id="KW-0418">Kinase</keyword>
<evidence type="ECO:0000256" key="1">
    <source>
        <dbReference type="ARBA" id="ARBA00022679"/>
    </source>
</evidence>
<dbReference type="Gene3D" id="1.10.510.10">
    <property type="entry name" value="Transferase(Phosphotransferase) domain 1"/>
    <property type="match status" value="1"/>
</dbReference>
<sequence length="239" mass="26783">MLIALLGNALENVEGDIIRLKDQAAELQNFLILKERETLEVVKKLDATKATIKELINKQQKKNDEEETLIEEVDGCIKPAGVVPKDISKANMNMCKKTVDLAGKRGSVEVLNSQLQAENTALEKTCERLTQKERLWFAKNGVTSEKGIVLWEHQGGLRVYMIISTTVSFIHLDVKAANILLDEQVDAVVRNFGLAKLMNYNYSYVIINVCGIIGHSAPEYFLTGKSYVKTDVFSLLPLW</sequence>
<dbReference type="AlphaFoldDB" id="A0ABC8M051"/>
<dbReference type="InterPro" id="IPR000719">
    <property type="entry name" value="Prot_kinase_dom"/>
</dbReference>
<dbReference type="SUPFAM" id="SSF56112">
    <property type="entry name" value="Protein kinase-like (PK-like)"/>
    <property type="match status" value="1"/>
</dbReference>
<keyword evidence="2" id="KW-0547">Nucleotide-binding</keyword>
<evidence type="ECO:0000256" key="5">
    <source>
        <dbReference type="SAM" id="Coils"/>
    </source>
</evidence>
<dbReference type="GO" id="GO:0005524">
    <property type="term" value="F:ATP binding"/>
    <property type="evidence" value="ECO:0007669"/>
    <property type="project" value="UniProtKB-KW"/>
</dbReference>
<proteinExistence type="predicted"/>
<evidence type="ECO:0000313" key="7">
    <source>
        <dbReference type="EMBL" id="CAH8389568.1"/>
    </source>
</evidence>
<protein>
    <recommendedName>
        <fullName evidence="6">Protein kinase domain-containing protein</fullName>
    </recommendedName>
</protein>
<dbReference type="Proteomes" id="UP001642260">
    <property type="component" value="Unassembled WGS sequence"/>
</dbReference>
<accession>A0ABC8M051</accession>
<organism evidence="7 8">
    <name type="scientific">Eruca vesicaria subsp. sativa</name>
    <name type="common">Garden rocket</name>
    <name type="synonym">Eruca sativa</name>
    <dbReference type="NCBI Taxonomy" id="29727"/>
    <lineage>
        <taxon>Eukaryota</taxon>
        <taxon>Viridiplantae</taxon>
        <taxon>Streptophyta</taxon>
        <taxon>Embryophyta</taxon>
        <taxon>Tracheophyta</taxon>
        <taxon>Spermatophyta</taxon>
        <taxon>Magnoliopsida</taxon>
        <taxon>eudicotyledons</taxon>
        <taxon>Gunneridae</taxon>
        <taxon>Pentapetalae</taxon>
        <taxon>rosids</taxon>
        <taxon>malvids</taxon>
        <taxon>Brassicales</taxon>
        <taxon>Brassicaceae</taxon>
        <taxon>Brassiceae</taxon>
        <taxon>Eruca</taxon>
    </lineage>
</organism>
<dbReference type="InterPro" id="IPR052059">
    <property type="entry name" value="CR_Ser/Thr_kinase"/>
</dbReference>
<keyword evidence="4" id="KW-0067">ATP-binding</keyword>
<dbReference type="PROSITE" id="PS50011">
    <property type="entry name" value="PROTEIN_KINASE_DOM"/>
    <property type="match status" value="1"/>
</dbReference>
<evidence type="ECO:0000313" key="8">
    <source>
        <dbReference type="Proteomes" id="UP001642260"/>
    </source>
</evidence>
<name>A0ABC8M051_ERUVS</name>
<evidence type="ECO:0000256" key="3">
    <source>
        <dbReference type="ARBA" id="ARBA00022777"/>
    </source>
</evidence>
<gene>
    <name evidence="7" type="ORF">ERUC_LOCUS42051</name>
</gene>
<dbReference type="InterPro" id="IPR008271">
    <property type="entry name" value="Ser/Thr_kinase_AS"/>
</dbReference>
<reference evidence="7 8" key="1">
    <citation type="submission" date="2022-03" db="EMBL/GenBank/DDBJ databases">
        <authorList>
            <person name="Macdonald S."/>
            <person name="Ahmed S."/>
            <person name="Newling K."/>
        </authorList>
    </citation>
    <scope>NUCLEOTIDE SEQUENCE [LARGE SCALE GENOMIC DNA]</scope>
</reference>
<feature type="domain" description="Protein kinase" evidence="6">
    <location>
        <begin position="1"/>
        <end position="239"/>
    </location>
</feature>
<dbReference type="Pfam" id="PF00069">
    <property type="entry name" value="Pkinase"/>
    <property type="match status" value="1"/>
</dbReference>
<keyword evidence="8" id="KW-1185">Reference proteome</keyword>
<dbReference type="PROSITE" id="PS00108">
    <property type="entry name" value="PROTEIN_KINASE_ST"/>
    <property type="match status" value="1"/>
</dbReference>
<comment type="caution">
    <text evidence="7">The sequence shown here is derived from an EMBL/GenBank/DDBJ whole genome shotgun (WGS) entry which is preliminary data.</text>
</comment>
<evidence type="ECO:0000256" key="4">
    <source>
        <dbReference type="ARBA" id="ARBA00022840"/>
    </source>
</evidence>
<dbReference type="InterPro" id="IPR011009">
    <property type="entry name" value="Kinase-like_dom_sf"/>
</dbReference>
<dbReference type="EMBL" id="CAKOAT010841820">
    <property type="protein sequence ID" value="CAH8389568.1"/>
    <property type="molecule type" value="Genomic_DNA"/>
</dbReference>
<evidence type="ECO:0000256" key="2">
    <source>
        <dbReference type="ARBA" id="ARBA00022741"/>
    </source>
</evidence>
<keyword evidence="1" id="KW-0808">Transferase</keyword>
<feature type="coiled-coil region" evidence="5">
    <location>
        <begin position="10"/>
        <end position="72"/>
    </location>
</feature>
<keyword evidence="5" id="KW-0175">Coiled coil</keyword>